<feature type="transmembrane region" description="Helical" evidence="1">
    <location>
        <begin position="267"/>
        <end position="292"/>
    </location>
</feature>
<feature type="transmembrane region" description="Helical" evidence="1">
    <location>
        <begin position="359"/>
        <end position="381"/>
    </location>
</feature>
<feature type="transmembrane region" description="Helical" evidence="1">
    <location>
        <begin position="333"/>
        <end position="353"/>
    </location>
</feature>
<dbReference type="EMBL" id="QZCG01000009">
    <property type="protein sequence ID" value="RJE84032.1"/>
    <property type="molecule type" value="Genomic_DNA"/>
</dbReference>
<keyword evidence="1" id="KW-1133">Transmembrane helix</keyword>
<feature type="transmembrane region" description="Helical" evidence="1">
    <location>
        <begin position="236"/>
        <end position="255"/>
    </location>
</feature>
<accession>A0A418SSX8</accession>
<evidence type="ECO:0000313" key="2">
    <source>
        <dbReference type="EMBL" id="RJE84032.1"/>
    </source>
</evidence>
<evidence type="ECO:0000256" key="1">
    <source>
        <dbReference type="SAM" id="Phobius"/>
    </source>
</evidence>
<gene>
    <name evidence="2" type="ORF">D3P04_13535</name>
</gene>
<dbReference type="Proteomes" id="UP000284202">
    <property type="component" value="Unassembled WGS sequence"/>
</dbReference>
<keyword evidence="1" id="KW-0812">Transmembrane</keyword>
<proteinExistence type="predicted"/>
<dbReference type="OrthoDB" id="7311517at2"/>
<keyword evidence="3" id="KW-1185">Reference proteome</keyword>
<reference evidence="3" key="1">
    <citation type="submission" date="2018-09" db="EMBL/GenBank/DDBJ databases">
        <title>Acidovorax cavernicola nov. sp. isolated from Gruta de las Maravillas (Aracena, Spain).</title>
        <authorList>
            <person name="Jurado V."/>
            <person name="Gutierrez-Patricio S."/>
            <person name="Gonzalez-Pimentel J.L."/>
            <person name="Miller A.Z."/>
            <person name="Laiz L."/>
            <person name="Saiz-Jimenez C."/>
        </authorList>
    </citation>
    <scope>NUCLEOTIDE SEQUENCE [LARGE SCALE GENOMIC DNA]</scope>
    <source>
        <strain evidence="3">1011MAR3C25</strain>
    </source>
</reference>
<dbReference type="AlphaFoldDB" id="A0A418SSX8"/>
<name>A0A418SSX8_9RHOB</name>
<feature type="transmembrane region" description="Helical" evidence="1">
    <location>
        <begin position="298"/>
        <end position="321"/>
    </location>
</feature>
<evidence type="ECO:0000313" key="3">
    <source>
        <dbReference type="Proteomes" id="UP000284202"/>
    </source>
</evidence>
<dbReference type="RefSeq" id="WP_119749761.1">
    <property type="nucleotide sequence ID" value="NZ_QZCG01000009.1"/>
</dbReference>
<sequence length="717" mass="72776">MASSVIGALRVNLGLNDAQFQRGMGSANSRLSRFAAMAGKIAAGLAASFGSAAVAMGASAMNAAAEVERLSQVAGTTPAQFQGWVAGAKTVGIEQEKLADILKDVNDRVGDFVQTGGGPMADFFEKIAPKVGVTADMFRDLSGADALQLYVSSLQKANVNQQDFTFYMEAMASDSTLLIPLLKNGGKAMAEYADRAEKMGAIMSNEMIGKLNEGKIAVSEMRMAVDGMRNTIGAQAVPAIRAMAAAVAGAAMFFHQHADTIADVMRTIAGTAAVVAAMFATRYAVALGVTAVKSMISAWQSMVALNMALGAQSLAAARAGAAVKLLSVALRGLRTALISTGIGAAVVAAGYLVGKFVELVGAAGGFGNAMTLLGEVAGLVWQGIQDSAQAIPPALSAVWLKVKSEFQRFISDLSYAWADFLTFFKVGLEAIGAVETANALATGPIASATKAGNDALDASATAAGNAAAKLAEAGAVVKDAFGPAIAKLGELNKVAEGTAAAAGAAQTYSGALNGAADAAGGAGRSSGNAASGVNKLGKSLDDASKNAETLGKRFGDTAADIITKSRNIGDVLKQLGRDLLASGIGSLFTNFLGGDGLTRALRGAGLNPTGGILSGLIPGFANGVRNFSGGLAEINERGGEIVDLPSGTRVIPHDVSMRMAEKAAQDSLNVAITMDPSTGALGAIVRNEAGKIVAEAAPSILAQVPEVMNNHDKRWRP</sequence>
<organism evidence="2 3">
    <name type="scientific">Paracoccus onubensis</name>
    <dbReference type="NCBI Taxonomy" id="1675788"/>
    <lineage>
        <taxon>Bacteria</taxon>
        <taxon>Pseudomonadati</taxon>
        <taxon>Pseudomonadota</taxon>
        <taxon>Alphaproteobacteria</taxon>
        <taxon>Rhodobacterales</taxon>
        <taxon>Paracoccaceae</taxon>
        <taxon>Paracoccus</taxon>
    </lineage>
</organism>
<evidence type="ECO:0008006" key="4">
    <source>
        <dbReference type="Google" id="ProtNLM"/>
    </source>
</evidence>
<protein>
    <recommendedName>
        <fullName evidence="4">Phage tail tape measure protein</fullName>
    </recommendedName>
</protein>
<comment type="caution">
    <text evidence="2">The sequence shown here is derived from an EMBL/GenBank/DDBJ whole genome shotgun (WGS) entry which is preliminary data.</text>
</comment>
<keyword evidence="1" id="KW-0472">Membrane</keyword>